<dbReference type="Proteomes" id="UP000001025">
    <property type="component" value="Chromosome"/>
</dbReference>
<gene>
    <name evidence="1" type="ordered locus">RB4465</name>
</gene>
<accession>Q7USJ3</accession>
<dbReference type="EnsemblBacteria" id="CAD73803">
    <property type="protein sequence ID" value="CAD73803"/>
    <property type="gene ID" value="RB4465"/>
</dbReference>
<dbReference type="AlphaFoldDB" id="Q7USJ3"/>
<evidence type="ECO:0000313" key="1">
    <source>
        <dbReference type="EMBL" id="CAD73803.1"/>
    </source>
</evidence>
<reference evidence="1 2" key="1">
    <citation type="journal article" date="2003" name="Proc. Natl. Acad. Sci. U.S.A.">
        <title>Complete genome sequence of the marine planctomycete Pirellula sp. strain 1.</title>
        <authorList>
            <person name="Gloeckner F.O."/>
            <person name="Kube M."/>
            <person name="Bauer M."/>
            <person name="Teeling H."/>
            <person name="Lombardot T."/>
            <person name="Ludwig W."/>
            <person name="Gade D."/>
            <person name="Beck A."/>
            <person name="Borzym K."/>
            <person name="Heitmann K."/>
            <person name="Rabus R."/>
            <person name="Schlesner H."/>
            <person name="Amann R."/>
            <person name="Reinhardt R."/>
        </authorList>
    </citation>
    <scope>NUCLEOTIDE SEQUENCE [LARGE SCALE GENOMIC DNA]</scope>
    <source>
        <strain evidence="2">DSM 10527 / NCIMB 13988 / SH1</strain>
    </source>
</reference>
<protein>
    <submittedName>
        <fullName evidence="1">Uncharacterized protein</fullName>
    </submittedName>
</protein>
<name>Q7USJ3_RHOBA</name>
<dbReference type="InParanoid" id="Q7USJ3"/>
<sequence>MISFTSLVTTRTQAVSRLFSTSYRIDEAECQMGCEFQAKAVWNGVCVDPLITNFLPN</sequence>
<dbReference type="KEGG" id="rba:RB4465"/>
<dbReference type="STRING" id="243090.RB4465"/>
<dbReference type="EMBL" id="BX294140">
    <property type="protein sequence ID" value="CAD73803.1"/>
    <property type="molecule type" value="Genomic_DNA"/>
</dbReference>
<keyword evidence="2" id="KW-1185">Reference proteome</keyword>
<proteinExistence type="predicted"/>
<evidence type="ECO:0000313" key="2">
    <source>
        <dbReference type="Proteomes" id="UP000001025"/>
    </source>
</evidence>
<organism evidence="1 2">
    <name type="scientific">Rhodopirellula baltica (strain DSM 10527 / NCIMB 13988 / SH1)</name>
    <dbReference type="NCBI Taxonomy" id="243090"/>
    <lineage>
        <taxon>Bacteria</taxon>
        <taxon>Pseudomonadati</taxon>
        <taxon>Planctomycetota</taxon>
        <taxon>Planctomycetia</taxon>
        <taxon>Pirellulales</taxon>
        <taxon>Pirellulaceae</taxon>
        <taxon>Rhodopirellula</taxon>
    </lineage>
</organism>
<dbReference type="HOGENOM" id="CLU_2993691_0_0_0"/>